<dbReference type="PANTHER" id="PTHR22914:SF9">
    <property type="entry name" value="CHITIN SYNTHASE 1"/>
    <property type="match status" value="1"/>
</dbReference>
<evidence type="ECO:0000256" key="6">
    <source>
        <dbReference type="ARBA" id="ARBA00022692"/>
    </source>
</evidence>
<feature type="transmembrane region" description="Helical" evidence="12">
    <location>
        <begin position="630"/>
        <end position="649"/>
    </location>
</feature>
<dbReference type="EC" id="2.4.1.16" evidence="2 12"/>
<keyword evidence="4 12" id="KW-0328">Glycosyltransferase</keyword>
<evidence type="ECO:0000313" key="16">
    <source>
        <dbReference type="Proteomes" id="UP000006352"/>
    </source>
</evidence>
<keyword evidence="7 12" id="KW-1133">Transmembrane helix</keyword>
<evidence type="ECO:0000256" key="4">
    <source>
        <dbReference type="ARBA" id="ARBA00022676"/>
    </source>
</evidence>
<comment type="function">
    <text evidence="10 12">Polymerizes chitin, a structural polymer of the cell wall and septum, by transferring the sugar moiety of UDP-GlcNAc to the non-reducing end of the growing chitin polymer.</text>
</comment>
<evidence type="ECO:0000313" key="15">
    <source>
        <dbReference type="EMBL" id="CCM04085.1"/>
    </source>
</evidence>
<evidence type="ECO:0000256" key="8">
    <source>
        <dbReference type="ARBA" id="ARBA00023136"/>
    </source>
</evidence>
<dbReference type="InterPro" id="IPR004835">
    <property type="entry name" value="Chitin_synth"/>
</dbReference>
<evidence type="ECO:0000256" key="2">
    <source>
        <dbReference type="ARBA" id="ARBA00012543"/>
    </source>
</evidence>
<feature type="transmembrane region" description="Helical" evidence="12">
    <location>
        <begin position="793"/>
        <end position="811"/>
    </location>
</feature>
<keyword evidence="8 12" id="KW-0472">Membrane</keyword>
<dbReference type="InterPro" id="IPR029044">
    <property type="entry name" value="Nucleotide-diphossugar_trans"/>
</dbReference>
<dbReference type="GO" id="GO:0004100">
    <property type="term" value="F:chitin synthase activity"/>
    <property type="evidence" value="ECO:0007669"/>
    <property type="project" value="UniProtKB-UniRule"/>
</dbReference>
<dbReference type="EMBL" id="HE797141">
    <property type="protein sequence ID" value="CCM04085.1"/>
    <property type="molecule type" value="Genomic_DNA"/>
</dbReference>
<dbReference type="InParanoid" id="J4GSE4"/>
<feature type="transmembrane region" description="Helical" evidence="12">
    <location>
        <begin position="661"/>
        <end position="678"/>
    </location>
</feature>
<evidence type="ECO:0000259" key="14">
    <source>
        <dbReference type="Pfam" id="PF08407"/>
    </source>
</evidence>
<dbReference type="OrthoDB" id="26569at2759"/>
<dbReference type="GO" id="GO:0071555">
    <property type="term" value="P:cell wall organization"/>
    <property type="evidence" value="ECO:0007669"/>
    <property type="project" value="UniProtKB-KW"/>
</dbReference>
<keyword evidence="6 12" id="KW-0812">Transmembrane</keyword>
<dbReference type="GeneID" id="24098996"/>
<accession>J4GSE4</accession>
<feature type="domain" description="Chitin synthase N-terminal" evidence="14">
    <location>
        <begin position="106"/>
        <end position="168"/>
    </location>
</feature>
<evidence type="ECO:0000256" key="1">
    <source>
        <dbReference type="ARBA" id="ARBA00004651"/>
    </source>
</evidence>
<evidence type="ECO:0000256" key="3">
    <source>
        <dbReference type="ARBA" id="ARBA00022475"/>
    </source>
</evidence>
<keyword evidence="9 12" id="KW-0961">Cell wall biogenesis/degradation</keyword>
<proteinExistence type="inferred from homology"/>
<comment type="subcellular location">
    <subcellularLocation>
        <location evidence="1 12">Cell membrane</location>
        <topology evidence="1 12">Multi-pass membrane protein</topology>
    </subcellularLocation>
</comment>
<feature type="region of interest" description="Disordered" evidence="13">
    <location>
        <begin position="1"/>
        <end position="79"/>
    </location>
</feature>
<evidence type="ECO:0000256" key="10">
    <source>
        <dbReference type="ARBA" id="ARBA00024009"/>
    </source>
</evidence>
<feature type="compositionally biased region" description="Acidic residues" evidence="13">
    <location>
        <begin position="50"/>
        <end position="62"/>
    </location>
</feature>
<keyword evidence="3 12" id="KW-1003">Cell membrane</keyword>
<dbReference type="InterPro" id="IPR013616">
    <property type="entry name" value="Chitin_synth_N"/>
</dbReference>
<comment type="catalytic activity">
    <reaction evidence="11 12">
        <text>[(1-&gt;4)-N-acetyl-beta-D-glucosaminyl](n) + UDP-N-acetyl-alpha-D-glucosamine = [(1-&gt;4)-N-acetyl-beta-D-glucosaminyl](n+1) + UDP + H(+)</text>
        <dbReference type="Rhea" id="RHEA:16637"/>
        <dbReference type="Rhea" id="RHEA-COMP:9593"/>
        <dbReference type="Rhea" id="RHEA-COMP:9595"/>
        <dbReference type="ChEBI" id="CHEBI:15378"/>
        <dbReference type="ChEBI" id="CHEBI:17029"/>
        <dbReference type="ChEBI" id="CHEBI:57705"/>
        <dbReference type="ChEBI" id="CHEBI:58223"/>
        <dbReference type="EC" id="2.4.1.16"/>
    </reaction>
</comment>
<comment type="similarity">
    <text evidence="12">Belongs to the chitin synthase family.</text>
</comment>
<dbReference type="Pfam" id="PF01644">
    <property type="entry name" value="Chitin_synth_1"/>
    <property type="match status" value="1"/>
</dbReference>
<dbReference type="STRING" id="599839.J4GSE4"/>
<keyword evidence="16" id="KW-1185">Reference proteome</keyword>
<dbReference type="CDD" id="cd04190">
    <property type="entry name" value="Chitin_synth_C"/>
    <property type="match status" value="1"/>
</dbReference>
<sequence length="834" mass="93559">MSGYHSSGLGSLFDQHDQTGGFQADHSTPRTSLTATAASSTARQHTTSSYEEEEEDDLDDTTETGPLLHQAPSRPGGHIAIDLGEDLVGGRIPQRTPAEYKTITRELVNGNLILDVPVPTQVSQYSSLTGQHEFDYMRYSAATCDPDDFKKSGFSLRQQLYDPPRVTELFIVITMYNEDQELLYRTLHGVFQNITNLNKRKDATWDDESWKKVVVCIVSDGRFKANVGSLCAIAALGAYQSAVPVTTVNDENVVAHIFEYSTQVPISVIAPTSTRDDEKGVPPIQIIFCLKEQNQKKINSHRWFFNAFGPILLPEVCVLLDVGTMPGPTSIYHLWKAFDMNPGVAGACGEIVAMKGTYGENLVNPLVAAQNFEYKMANILDKPLESVLGYITVLPGAFSAYRYTALQNDELGEGPLQKYFMGDLQAGQTTDIFTANMYLAEDRVLCWELVSKRKSAYILHYVKSAYAETDLPEFISQRRRWLNGSFFAAVHSIWHFNYIYRSTHTFARKFWIHVEMAYQLYNLLFSWFALGNYYIAFVILSTSLEFLAPSIGSFNVFLKYVYIGLLIMSFLLALGNKPQASRWMYMIAFLGFGCLTMASFIVAYQGLKFDGTDDGPLIVRIFTNSVARDIVISLLSTYGLYIISSLIALDPWHMVTSFVQYLLIAPSYIMILNVYAFANIHDISWGTKTEVVDKDPNQAVPGKNKNEVKLRLPTEKEELDRAYDDAIFVLKAKPIVVDQKPDPTHSEDFFKTIRTNVLLAWVLSNALLASTISSKIPTVESVQLGTDKNSSGYFTFILYSIAMLALIRFIGSSMYMFVWMFGNTAIEFLSSARA</sequence>
<dbReference type="PANTHER" id="PTHR22914">
    <property type="entry name" value="CHITIN SYNTHASE"/>
    <property type="match status" value="1"/>
</dbReference>
<feature type="transmembrane region" description="Helical" evidence="12">
    <location>
        <begin position="520"/>
        <end position="540"/>
    </location>
</feature>
<feature type="transmembrane region" description="Helical" evidence="12">
    <location>
        <begin position="583"/>
        <end position="607"/>
    </location>
</feature>
<evidence type="ECO:0000256" key="7">
    <source>
        <dbReference type="ARBA" id="ARBA00022989"/>
    </source>
</evidence>
<dbReference type="AlphaFoldDB" id="J4GSE4"/>
<name>J4GSE4_9APHY</name>
<evidence type="ECO:0000256" key="13">
    <source>
        <dbReference type="SAM" id="MobiDB-lite"/>
    </source>
</evidence>
<keyword evidence="5 12" id="KW-0808">Transferase</keyword>
<evidence type="ECO:0000256" key="5">
    <source>
        <dbReference type="ARBA" id="ARBA00022679"/>
    </source>
</evidence>
<protein>
    <recommendedName>
        <fullName evidence="2 12">Chitin synthase</fullName>
        <ecNumber evidence="2 12">2.4.1.16</ecNumber>
    </recommendedName>
</protein>
<evidence type="ECO:0000256" key="11">
    <source>
        <dbReference type="ARBA" id="ARBA00048014"/>
    </source>
</evidence>
<evidence type="ECO:0000256" key="9">
    <source>
        <dbReference type="ARBA" id="ARBA00023316"/>
    </source>
</evidence>
<dbReference type="Proteomes" id="UP000006352">
    <property type="component" value="Unassembled WGS sequence"/>
</dbReference>
<dbReference type="GO" id="GO:0006031">
    <property type="term" value="P:chitin biosynthetic process"/>
    <property type="evidence" value="ECO:0007669"/>
    <property type="project" value="UniProtKB-UniRule"/>
</dbReference>
<feature type="transmembrane region" description="Helical" evidence="12">
    <location>
        <begin position="560"/>
        <end position="576"/>
    </location>
</feature>
<dbReference type="SUPFAM" id="SSF53448">
    <property type="entry name" value="Nucleotide-diphospho-sugar transferases"/>
    <property type="match status" value="1"/>
</dbReference>
<feature type="transmembrane region" description="Helical" evidence="12">
    <location>
        <begin position="481"/>
        <end position="500"/>
    </location>
</feature>
<dbReference type="Pfam" id="PF08407">
    <property type="entry name" value="Chitin_synth_1N"/>
    <property type="match status" value="1"/>
</dbReference>
<reference evidence="15 16" key="1">
    <citation type="journal article" date="2012" name="Appl. Environ. Microbiol.">
        <title>Short-read sequencing for genomic analysis of the brown rot fungus Fibroporia radiculosa.</title>
        <authorList>
            <person name="Tang J.D."/>
            <person name="Perkins A.D."/>
            <person name="Sonstegard T.S."/>
            <person name="Schroeder S.G."/>
            <person name="Burgess S.C."/>
            <person name="Diehl S.V."/>
        </authorList>
    </citation>
    <scope>NUCLEOTIDE SEQUENCE [LARGE SCALE GENOMIC DNA]</scope>
    <source>
        <strain evidence="15 16">TFFH 294</strain>
    </source>
</reference>
<feature type="compositionally biased region" description="Low complexity" evidence="13">
    <location>
        <begin position="29"/>
        <end position="49"/>
    </location>
</feature>
<evidence type="ECO:0000256" key="12">
    <source>
        <dbReference type="RuleBase" id="RU366040"/>
    </source>
</evidence>
<gene>
    <name evidence="15" type="ORF">FIBRA_06244</name>
</gene>
<organism evidence="15 16">
    <name type="scientific">Fibroporia radiculosa</name>
    <dbReference type="NCBI Taxonomy" id="599839"/>
    <lineage>
        <taxon>Eukaryota</taxon>
        <taxon>Fungi</taxon>
        <taxon>Dikarya</taxon>
        <taxon>Basidiomycota</taxon>
        <taxon>Agaricomycotina</taxon>
        <taxon>Agaricomycetes</taxon>
        <taxon>Polyporales</taxon>
        <taxon>Fibroporiaceae</taxon>
        <taxon>Fibroporia</taxon>
    </lineage>
</organism>
<dbReference type="GO" id="GO:0030428">
    <property type="term" value="C:cell septum"/>
    <property type="evidence" value="ECO:0007669"/>
    <property type="project" value="TreeGrafter"/>
</dbReference>
<dbReference type="GO" id="GO:0005886">
    <property type="term" value="C:plasma membrane"/>
    <property type="evidence" value="ECO:0007669"/>
    <property type="project" value="UniProtKB-SubCell"/>
</dbReference>
<dbReference type="HOGENOM" id="CLU_004760_3_1_1"/>
<dbReference type="RefSeq" id="XP_012183368.1">
    <property type="nucleotide sequence ID" value="XM_012327978.1"/>
</dbReference>